<reference evidence="1" key="1">
    <citation type="journal article" date="2021" name="Proc. Natl. Acad. Sci. U.S.A.">
        <title>Three genomes in the algal genus Volvox reveal the fate of a haploid sex-determining region after a transition to homothallism.</title>
        <authorList>
            <person name="Yamamoto K."/>
            <person name="Hamaji T."/>
            <person name="Kawai-Toyooka H."/>
            <person name="Matsuzaki R."/>
            <person name="Takahashi F."/>
            <person name="Nishimura Y."/>
            <person name="Kawachi M."/>
            <person name="Noguchi H."/>
            <person name="Minakuchi Y."/>
            <person name="Umen J.G."/>
            <person name="Toyoda A."/>
            <person name="Nozaki H."/>
        </authorList>
    </citation>
    <scope>NUCLEOTIDE SEQUENCE</scope>
    <source>
        <strain evidence="1">NIES-3780</strain>
    </source>
</reference>
<dbReference type="EMBL" id="BNCO01000043">
    <property type="protein sequence ID" value="GIL61162.1"/>
    <property type="molecule type" value="Genomic_DNA"/>
</dbReference>
<name>A0A8J4F4U2_9CHLO</name>
<gene>
    <name evidence="1" type="ORF">Vafri_15562</name>
</gene>
<dbReference type="Proteomes" id="UP000747399">
    <property type="component" value="Unassembled WGS sequence"/>
</dbReference>
<proteinExistence type="predicted"/>
<accession>A0A8J4F4U2</accession>
<evidence type="ECO:0000313" key="2">
    <source>
        <dbReference type="Proteomes" id="UP000747399"/>
    </source>
</evidence>
<keyword evidence="2" id="KW-1185">Reference proteome</keyword>
<protein>
    <submittedName>
        <fullName evidence="1">Uncharacterized protein</fullName>
    </submittedName>
</protein>
<dbReference type="AlphaFoldDB" id="A0A8J4F4U2"/>
<organism evidence="1 2">
    <name type="scientific">Volvox africanus</name>
    <dbReference type="NCBI Taxonomy" id="51714"/>
    <lineage>
        <taxon>Eukaryota</taxon>
        <taxon>Viridiplantae</taxon>
        <taxon>Chlorophyta</taxon>
        <taxon>core chlorophytes</taxon>
        <taxon>Chlorophyceae</taxon>
        <taxon>CS clade</taxon>
        <taxon>Chlamydomonadales</taxon>
        <taxon>Volvocaceae</taxon>
        <taxon>Volvox</taxon>
    </lineage>
</organism>
<evidence type="ECO:0000313" key="1">
    <source>
        <dbReference type="EMBL" id="GIL61162.1"/>
    </source>
</evidence>
<sequence length="111" mass="12112">MNIIQLMYCFIGRSQVKVHLWKGPLKSGNGCDLRRLAATSEMRSFGAAKLDAHISSIFAVPSGITCAITMSAPIMLETGDAATPKPTHPARGWHGHLEAEVMAISIHYFFK</sequence>
<comment type="caution">
    <text evidence="1">The sequence shown here is derived from an EMBL/GenBank/DDBJ whole genome shotgun (WGS) entry which is preliminary data.</text>
</comment>